<evidence type="ECO:0000259" key="12">
    <source>
        <dbReference type="PROSITE" id="PS50928"/>
    </source>
</evidence>
<dbReference type="GO" id="GO:0042956">
    <property type="term" value="P:maltodextrin transmembrane transport"/>
    <property type="evidence" value="ECO:0007669"/>
    <property type="project" value="TreeGrafter"/>
</dbReference>
<dbReference type="EMBL" id="DYXG01000121">
    <property type="protein sequence ID" value="HJE98337.1"/>
    <property type="molecule type" value="Genomic_DNA"/>
</dbReference>
<dbReference type="InterPro" id="IPR035906">
    <property type="entry name" value="MetI-like_sf"/>
</dbReference>
<evidence type="ECO:0000256" key="11">
    <source>
        <dbReference type="RuleBase" id="RU363032"/>
    </source>
</evidence>
<evidence type="ECO:0000256" key="3">
    <source>
        <dbReference type="ARBA" id="ARBA00022448"/>
    </source>
</evidence>
<keyword evidence="7 11" id="KW-1133">Transmembrane helix</keyword>
<evidence type="ECO:0000256" key="2">
    <source>
        <dbReference type="ARBA" id="ARBA00009047"/>
    </source>
</evidence>
<keyword evidence="5" id="KW-0762">Sugar transport</keyword>
<sequence length="288" mass="32579">MAKQVHTKGKSSIKRSRFFKHFFTYLFLIFLSLIIIYPLLITIMTAFKNSDVVAFTLSFQGPWTLKNFHELFATTLYGKWYWNTLVISVATMVIQVAVVTLAGYTYSRYSFAGKKWSLTFFLVVQMVPTMAALTAFYVLGMLLNGLDHYWFLTLIYIGGGIPMNTWLMKGYFDTVPYDFDESAKLDGAGNFTIFWKIVMPLVKPMIAVQALWAFMGPFGDFMTARYLLREESNLTVAVGLQEFISDPKDQQVALFAAGAILIALPICALFFYLQKYFVTGLTAGGSKG</sequence>
<comment type="function">
    <text evidence="9">Part of the binding-protein-dependent transport system for maltodextrin; probably responsible for the translocation of the substrate across the membrane.</text>
</comment>
<evidence type="ECO:0000256" key="5">
    <source>
        <dbReference type="ARBA" id="ARBA00022597"/>
    </source>
</evidence>
<dbReference type="Proteomes" id="UP000707535">
    <property type="component" value="Unassembled WGS sequence"/>
</dbReference>
<accession>A0A921FCN7</accession>
<dbReference type="GO" id="GO:0015423">
    <property type="term" value="F:ABC-type maltose transporter activity"/>
    <property type="evidence" value="ECO:0007669"/>
    <property type="project" value="TreeGrafter"/>
</dbReference>
<dbReference type="RefSeq" id="WP_270334725.1">
    <property type="nucleotide sequence ID" value="NZ_CP113926.1"/>
</dbReference>
<feature type="transmembrane region" description="Helical" evidence="11">
    <location>
        <begin position="21"/>
        <end position="47"/>
    </location>
</feature>
<evidence type="ECO:0000256" key="6">
    <source>
        <dbReference type="ARBA" id="ARBA00022692"/>
    </source>
</evidence>
<evidence type="ECO:0000256" key="8">
    <source>
        <dbReference type="ARBA" id="ARBA00023136"/>
    </source>
</evidence>
<keyword evidence="3 11" id="KW-0813">Transport</keyword>
<feature type="transmembrane region" description="Helical" evidence="11">
    <location>
        <begin position="252"/>
        <end position="273"/>
    </location>
</feature>
<keyword evidence="8 11" id="KW-0472">Membrane</keyword>
<dbReference type="GO" id="GO:0005886">
    <property type="term" value="C:plasma membrane"/>
    <property type="evidence" value="ECO:0007669"/>
    <property type="project" value="UniProtKB-SubCell"/>
</dbReference>
<feature type="transmembrane region" description="Helical" evidence="11">
    <location>
        <begin position="149"/>
        <end position="172"/>
    </location>
</feature>
<keyword evidence="6 11" id="KW-0812">Transmembrane</keyword>
<evidence type="ECO:0000256" key="7">
    <source>
        <dbReference type="ARBA" id="ARBA00022989"/>
    </source>
</evidence>
<evidence type="ECO:0000256" key="10">
    <source>
        <dbReference type="ARBA" id="ARBA00074294"/>
    </source>
</evidence>
<dbReference type="AlphaFoldDB" id="A0A921FCN7"/>
<evidence type="ECO:0000256" key="9">
    <source>
        <dbReference type="ARBA" id="ARBA00053689"/>
    </source>
</evidence>
<feature type="transmembrane region" description="Helical" evidence="11">
    <location>
        <begin position="118"/>
        <end position="143"/>
    </location>
</feature>
<dbReference type="InterPro" id="IPR000515">
    <property type="entry name" value="MetI-like"/>
</dbReference>
<gene>
    <name evidence="13" type="ORF">K8V00_12045</name>
</gene>
<organism evidence="13 14">
    <name type="scientific">Ligilactobacillus acidipiscis</name>
    <dbReference type="NCBI Taxonomy" id="89059"/>
    <lineage>
        <taxon>Bacteria</taxon>
        <taxon>Bacillati</taxon>
        <taxon>Bacillota</taxon>
        <taxon>Bacilli</taxon>
        <taxon>Lactobacillales</taxon>
        <taxon>Lactobacillaceae</taxon>
        <taxon>Ligilactobacillus</taxon>
    </lineage>
</organism>
<dbReference type="PANTHER" id="PTHR32243:SF50">
    <property type="entry name" value="MALTOSE_MALTODEXTRIN TRANSPORT SYSTEM PERMEASE PROTEIN MALG"/>
    <property type="match status" value="1"/>
</dbReference>
<proteinExistence type="inferred from homology"/>
<dbReference type="FunFam" id="1.10.3720.10:FF:000034">
    <property type="entry name" value="Sugar ABC transporter permease"/>
    <property type="match status" value="1"/>
</dbReference>
<feature type="domain" description="ABC transmembrane type-1" evidence="12">
    <location>
        <begin position="81"/>
        <end position="273"/>
    </location>
</feature>
<protein>
    <recommendedName>
        <fullName evidence="10">Maltodextrin transport system permease protein MalD</fullName>
    </recommendedName>
</protein>
<evidence type="ECO:0000313" key="13">
    <source>
        <dbReference type="EMBL" id="HJE98337.1"/>
    </source>
</evidence>
<feature type="transmembrane region" description="Helical" evidence="11">
    <location>
        <begin position="193"/>
        <end position="215"/>
    </location>
</feature>
<dbReference type="Gene3D" id="1.10.3720.10">
    <property type="entry name" value="MetI-like"/>
    <property type="match status" value="1"/>
</dbReference>
<comment type="subcellular location">
    <subcellularLocation>
        <location evidence="1 11">Cell membrane</location>
        <topology evidence="1 11">Multi-pass membrane protein</topology>
    </subcellularLocation>
</comment>
<evidence type="ECO:0000256" key="4">
    <source>
        <dbReference type="ARBA" id="ARBA00022475"/>
    </source>
</evidence>
<name>A0A921FCN7_9LACO</name>
<dbReference type="InterPro" id="IPR050901">
    <property type="entry name" value="BP-dep_ABC_trans_perm"/>
</dbReference>
<keyword evidence="4" id="KW-1003">Cell membrane</keyword>
<feature type="transmembrane region" description="Helical" evidence="11">
    <location>
        <begin position="80"/>
        <end position="106"/>
    </location>
</feature>
<reference evidence="13" key="2">
    <citation type="submission" date="2021-09" db="EMBL/GenBank/DDBJ databases">
        <authorList>
            <person name="Gilroy R."/>
        </authorList>
    </citation>
    <scope>NUCLEOTIDE SEQUENCE</scope>
    <source>
        <strain evidence="13">CHK174-6876</strain>
    </source>
</reference>
<evidence type="ECO:0000313" key="14">
    <source>
        <dbReference type="Proteomes" id="UP000707535"/>
    </source>
</evidence>
<comment type="caution">
    <text evidence="13">The sequence shown here is derived from an EMBL/GenBank/DDBJ whole genome shotgun (WGS) entry which is preliminary data.</text>
</comment>
<dbReference type="SUPFAM" id="SSF161098">
    <property type="entry name" value="MetI-like"/>
    <property type="match status" value="1"/>
</dbReference>
<dbReference type="Pfam" id="PF00528">
    <property type="entry name" value="BPD_transp_1"/>
    <property type="match status" value="1"/>
</dbReference>
<comment type="similarity">
    <text evidence="2">Belongs to the binding-protein-dependent transport system permease family. MalFG subfamily.</text>
</comment>
<dbReference type="PROSITE" id="PS50928">
    <property type="entry name" value="ABC_TM1"/>
    <property type="match status" value="1"/>
</dbReference>
<evidence type="ECO:0000256" key="1">
    <source>
        <dbReference type="ARBA" id="ARBA00004651"/>
    </source>
</evidence>
<dbReference type="CDD" id="cd06261">
    <property type="entry name" value="TM_PBP2"/>
    <property type="match status" value="1"/>
</dbReference>
<reference evidence="13" key="1">
    <citation type="journal article" date="2021" name="PeerJ">
        <title>Extensive microbial diversity within the chicken gut microbiome revealed by metagenomics and culture.</title>
        <authorList>
            <person name="Gilroy R."/>
            <person name="Ravi A."/>
            <person name="Getino M."/>
            <person name="Pursley I."/>
            <person name="Horton D.L."/>
            <person name="Alikhan N.F."/>
            <person name="Baker D."/>
            <person name="Gharbi K."/>
            <person name="Hall N."/>
            <person name="Watson M."/>
            <person name="Adriaenssens E.M."/>
            <person name="Foster-Nyarko E."/>
            <person name="Jarju S."/>
            <person name="Secka A."/>
            <person name="Antonio M."/>
            <person name="Oren A."/>
            <person name="Chaudhuri R.R."/>
            <person name="La Ragione R."/>
            <person name="Hildebrand F."/>
            <person name="Pallen M.J."/>
        </authorList>
    </citation>
    <scope>NUCLEOTIDE SEQUENCE</scope>
    <source>
        <strain evidence="13">CHK174-6876</strain>
    </source>
</reference>
<dbReference type="PANTHER" id="PTHR32243">
    <property type="entry name" value="MALTOSE TRANSPORT SYSTEM PERMEASE-RELATED"/>
    <property type="match status" value="1"/>
</dbReference>